<gene>
    <name evidence="2" type="ORF">C4K88_07535</name>
</gene>
<dbReference type="AlphaFoldDB" id="A0A2S5IYA3"/>
<dbReference type="Proteomes" id="UP000239297">
    <property type="component" value="Unassembled WGS sequence"/>
</dbReference>
<keyword evidence="3" id="KW-1185">Reference proteome</keyword>
<protein>
    <recommendedName>
        <fullName evidence="1">Type VII secretion system protein EssD-like domain-containing protein</fullName>
    </recommendedName>
</protein>
<evidence type="ECO:0000313" key="2">
    <source>
        <dbReference type="EMBL" id="PPB49534.1"/>
    </source>
</evidence>
<evidence type="ECO:0000313" key="3">
    <source>
        <dbReference type="Proteomes" id="UP000239297"/>
    </source>
</evidence>
<name>A0A2S5IYA3_9MICC</name>
<comment type="caution">
    <text evidence="2">The sequence shown here is derived from an EMBL/GenBank/DDBJ whole genome shotgun (WGS) entry which is preliminary data.</text>
</comment>
<organism evidence="2 3">
    <name type="scientific">Arthrobacter pityocampae</name>
    <dbReference type="NCBI Taxonomy" id="547334"/>
    <lineage>
        <taxon>Bacteria</taxon>
        <taxon>Bacillati</taxon>
        <taxon>Actinomycetota</taxon>
        <taxon>Actinomycetes</taxon>
        <taxon>Micrococcales</taxon>
        <taxon>Micrococcaceae</taxon>
        <taxon>Arthrobacter</taxon>
    </lineage>
</organism>
<evidence type="ECO:0000259" key="1">
    <source>
        <dbReference type="Pfam" id="PF13930"/>
    </source>
</evidence>
<feature type="domain" description="Type VII secretion system protein EssD-like" evidence="1">
    <location>
        <begin position="7"/>
        <end position="98"/>
    </location>
</feature>
<sequence>MEEMYPGVNRTELDRLYHYDGGHLHGLAAGGVPERINLQPMLSSLNQGSTSVPSFHQLERNLIRLAEGPPARRVTLDIESIFGTGSTPEGFKVTYFVDGLRQPREYFPNKVVG</sequence>
<proteinExistence type="predicted"/>
<dbReference type="InterPro" id="IPR044927">
    <property type="entry name" value="Endonuclea_NS_2"/>
</dbReference>
<dbReference type="EMBL" id="PRKW01000003">
    <property type="protein sequence ID" value="PPB49534.1"/>
    <property type="molecule type" value="Genomic_DNA"/>
</dbReference>
<reference evidence="2 3" key="1">
    <citation type="journal article" date="2014" name="Int. J. Syst. Evol. Microbiol.">
        <title>Arthrobacter pityocampae sp. nov., isolated from Thaumetopoea pityocampa (Lep., Thaumetopoeidae).</title>
        <authorList>
            <person name="Ince I.A."/>
            <person name="Demirbag Z."/>
            <person name="Kati H."/>
        </authorList>
    </citation>
    <scope>NUCLEOTIDE SEQUENCE [LARGE SCALE GENOMIC DNA]</scope>
    <source>
        <strain evidence="2 3">Tp2</strain>
    </source>
</reference>
<dbReference type="Pfam" id="PF13930">
    <property type="entry name" value="Endonuclea_NS_2"/>
    <property type="match status" value="1"/>
</dbReference>
<accession>A0A2S5IYA3</accession>